<feature type="transmembrane region" description="Helical" evidence="5">
    <location>
        <begin position="115"/>
        <end position="136"/>
    </location>
</feature>
<dbReference type="RefSeq" id="WP_071945892.1">
    <property type="nucleotide sequence ID" value="NZ_CP018139.1"/>
</dbReference>
<dbReference type="GO" id="GO:0016020">
    <property type="term" value="C:membrane"/>
    <property type="evidence" value="ECO:0007669"/>
    <property type="project" value="UniProtKB-SubCell"/>
</dbReference>
<sequence length="413" mass="45546">MAFFSRELALSINLWALTFVLAFLIATPVPIQAVVASIMLYAIAYLVAHRRTFAMSRLDWAVLVLLSLYALSRMPLFVLDGYAFRYLSPGLHMAGLIPVYLMLRHLLSPIDERQFRCFMEWGVVIGCVGALCIAVVQTQVQGAHRADGFLFSINFGYLSCAMTFLALSLLRGGLYPGWLLLAALAGAVACMLTLTRGAILAIPPLILLILALNADRLGKVRILGFVIAVAALALLSYVTMPSVERRVTHSISEFTHIAEGNVEAAVSSGGRLQLWTAATHAFMARPLVGLTYDERERLNAELVEEGVVTSWVLGVSRGHAHSQYFEMAASGGLLGLMGLFGYLVMPGLYHWRNYRADRDNIWSQVALVFTAGFILYSLTEAAIHKEMMATFYAYMQVVLLSLALCHRKDEKTL</sequence>
<keyword evidence="2 5" id="KW-0812">Transmembrane</keyword>
<feature type="transmembrane region" description="Helical" evidence="5">
    <location>
        <begin position="31"/>
        <end position="48"/>
    </location>
</feature>
<evidence type="ECO:0000256" key="5">
    <source>
        <dbReference type="SAM" id="Phobius"/>
    </source>
</evidence>
<comment type="subcellular location">
    <subcellularLocation>
        <location evidence="1">Membrane</location>
        <topology evidence="1">Multi-pass membrane protein</topology>
    </subcellularLocation>
</comment>
<keyword evidence="8" id="KW-1185">Reference proteome</keyword>
<evidence type="ECO:0000313" key="7">
    <source>
        <dbReference type="EMBL" id="APE32105.1"/>
    </source>
</evidence>
<feature type="transmembrane region" description="Helical" evidence="5">
    <location>
        <begin position="177"/>
        <end position="210"/>
    </location>
</feature>
<dbReference type="OrthoDB" id="8576060at2"/>
<feature type="transmembrane region" description="Helical" evidence="5">
    <location>
        <begin position="327"/>
        <end position="349"/>
    </location>
</feature>
<dbReference type="PANTHER" id="PTHR37422">
    <property type="entry name" value="TEICHURONIC ACID BIOSYNTHESIS PROTEIN TUAE"/>
    <property type="match status" value="1"/>
</dbReference>
<feature type="transmembrane region" description="Helical" evidence="5">
    <location>
        <begin position="84"/>
        <end position="103"/>
    </location>
</feature>
<protein>
    <recommendedName>
        <fullName evidence="6">O-antigen ligase-related domain-containing protein</fullName>
    </recommendedName>
</protein>
<evidence type="ECO:0000256" key="4">
    <source>
        <dbReference type="ARBA" id="ARBA00023136"/>
    </source>
</evidence>
<feature type="transmembrane region" description="Helical" evidence="5">
    <location>
        <begin position="222"/>
        <end position="240"/>
    </location>
</feature>
<name>A0A1J0VJB2_9GAMM</name>
<gene>
    <name evidence="7" type="ORF">BOX17_14785</name>
</gene>
<dbReference type="KEGG" id="hsi:BOX17_14785"/>
<evidence type="ECO:0000256" key="3">
    <source>
        <dbReference type="ARBA" id="ARBA00022989"/>
    </source>
</evidence>
<keyword evidence="4 5" id="KW-0472">Membrane</keyword>
<evidence type="ECO:0000256" key="2">
    <source>
        <dbReference type="ARBA" id="ARBA00022692"/>
    </source>
</evidence>
<dbReference type="PANTHER" id="PTHR37422:SF17">
    <property type="entry name" value="O-ANTIGEN LIGASE"/>
    <property type="match status" value="1"/>
</dbReference>
<feature type="transmembrane region" description="Helical" evidence="5">
    <location>
        <begin position="60"/>
        <end position="78"/>
    </location>
</feature>
<organism evidence="7 8">
    <name type="scientific">Halomonas aestuarii</name>
    <dbReference type="NCBI Taxonomy" id="1897729"/>
    <lineage>
        <taxon>Bacteria</taxon>
        <taxon>Pseudomonadati</taxon>
        <taxon>Pseudomonadota</taxon>
        <taxon>Gammaproteobacteria</taxon>
        <taxon>Oceanospirillales</taxon>
        <taxon>Halomonadaceae</taxon>
        <taxon>Halomonas</taxon>
    </lineage>
</organism>
<feature type="transmembrane region" description="Helical" evidence="5">
    <location>
        <begin position="148"/>
        <end position="170"/>
    </location>
</feature>
<dbReference type="EMBL" id="CP018139">
    <property type="protein sequence ID" value="APE32105.1"/>
    <property type="molecule type" value="Genomic_DNA"/>
</dbReference>
<dbReference type="Proteomes" id="UP000181985">
    <property type="component" value="Chromosome"/>
</dbReference>
<evidence type="ECO:0000259" key="6">
    <source>
        <dbReference type="Pfam" id="PF04932"/>
    </source>
</evidence>
<evidence type="ECO:0000256" key="1">
    <source>
        <dbReference type="ARBA" id="ARBA00004141"/>
    </source>
</evidence>
<evidence type="ECO:0000313" key="8">
    <source>
        <dbReference type="Proteomes" id="UP000181985"/>
    </source>
</evidence>
<feature type="domain" description="O-antigen ligase-related" evidence="6">
    <location>
        <begin position="182"/>
        <end position="339"/>
    </location>
</feature>
<dbReference type="Pfam" id="PF04932">
    <property type="entry name" value="Wzy_C"/>
    <property type="match status" value="1"/>
</dbReference>
<dbReference type="InterPro" id="IPR051533">
    <property type="entry name" value="WaaL-like"/>
</dbReference>
<keyword evidence="3 5" id="KW-1133">Transmembrane helix</keyword>
<proteinExistence type="predicted"/>
<reference evidence="8" key="1">
    <citation type="submission" date="2016-11" db="EMBL/GenBank/DDBJ databases">
        <title>Halolamina sediminis sp. nov., an extremely halophilic archaeon isolated from solar salt.</title>
        <authorList>
            <person name="Koh H.-W."/>
            <person name="Rani S."/>
            <person name="Park S.-J."/>
        </authorList>
    </citation>
    <scope>NUCLEOTIDE SEQUENCE [LARGE SCALE GENOMIC DNA]</scope>
    <source>
        <strain evidence="8">Hb3</strain>
    </source>
</reference>
<feature type="transmembrane region" description="Helical" evidence="5">
    <location>
        <begin position="361"/>
        <end position="378"/>
    </location>
</feature>
<accession>A0A1J0VJB2</accession>
<dbReference type="AlphaFoldDB" id="A0A1J0VJB2"/>
<dbReference type="InterPro" id="IPR007016">
    <property type="entry name" value="O-antigen_ligase-rel_domated"/>
</dbReference>